<accession>A0ABP9THE1</accession>
<keyword evidence="3" id="KW-1185">Reference proteome</keyword>
<dbReference type="Proteomes" id="UP001501257">
    <property type="component" value="Unassembled WGS sequence"/>
</dbReference>
<dbReference type="InterPro" id="IPR036527">
    <property type="entry name" value="SCP2_sterol-bd_dom_sf"/>
</dbReference>
<evidence type="ECO:0000259" key="1">
    <source>
        <dbReference type="PROSITE" id="PS51186"/>
    </source>
</evidence>
<dbReference type="Gene3D" id="3.40.630.30">
    <property type="match status" value="2"/>
</dbReference>
<dbReference type="PROSITE" id="PS51186">
    <property type="entry name" value="GNAT"/>
    <property type="match status" value="1"/>
</dbReference>
<protein>
    <submittedName>
        <fullName evidence="2">GNAT family N-acetyltransferase</fullName>
    </submittedName>
</protein>
<evidence type="ECO:0000313" key="3">
    <source>
        <dbReference type="Proteomes" id="UP001501257"/>
    </source>
</evidence>
<dbReference type="SUPFAM" id="SSF55718">
    <property type="entry name" value="SCP-like"/>
    <property type="match status" value="1"/>
</dbReference>
<organism evidence="2 3">
    <name type="scientific">Paeniglutamicibacter antarcticus</name>
    <dbReference type="NCBI Taxonomy" id="494023"/>
    <lineage>
        <taxon>Bacteria</taxon>
        <taxon>Bacillati</taxon>
        <taxon>Actinomycetota</taxon>
        <taxon>Actinomycetes</taxon>
        <taxon>Micrococcales</taxon>
        <taxon>Micrococcaceae</taxon>
        <taxon>Paeniglutamicibacter</taxon>
    </lineage>
</organism>
<dbReference type="PANTHER" id="PTHR37817:SF1">
    <property type="entry name" value="N-ACETYLTRANSFERASE EIS"/>
    <property type="match status" value="1"/>
</dbReference>
<reference evidence="3" key="1">
    <citation type="journal article" date="2019" name="Int. J. Syst. Evol. Microbiol.">
        <title>The Global Catalogue of Microorganisms (GCM) 10K type strain sequencing project: providing services to taxonomists for standard genome sequencing and annotation.</title>
        <authorList>
            <consortium name="The Broad Institute Genomics Platform"/>
            <consortium name="The Broad Institute Genome Sequencing Center for Infectious Disease"/>
            <person name="Wu L."/>
            <person name="Ma J."/>
        </authorList>
    </citation>
    <scope>NUCLEOTIDE SEQUENCE [LARGE SCALE GENOMIC DNA]</scope>
    <source>
        <strain evidence="3">JCM 18952</strain>
    </source>
</reference>
<evidence type="ECO:0000313" key="2">
    <source>
        <dbReference type="EMBL" id="GAA5226174.1"/>
    </source>
</evidence>
<dbReference type="PANTHER" id="PTHR37817">
    <property type="entry name" value="N-ACETYLTRANSFERASE EIS"/>
    <property type="match status" value="1"/>
</dbReference>
<dbReference type="InterPro" id="IPR000182">
    <property type="entry name" value="GNAT_dom"/>
</dbReference>
<dbReference type="InterPro" id="IPR025559">
    <property type="entry name" value="Eis_dom"/>
</dbReference>
<feature type="domain" description="N-acetyltransferase" evidence="1">
    <location>
        <begin position="22"/>
        <end position="170"/>
    </location>
</feature>
<dbReference type="SUPFAM" id="SSF55729">
    <property type="entry name" value="Acyl-CoA N-acyltransferases (Nat)"/>
    <property type="match status" value="1"/>
</dbReference>
<comment type="caution">
    <text evidence="2">The sequence shown here is derived from an EMBL/GenBank/DDBJ whole genome shotgun (WGS) entry which is preliminary data.</text>
</comment>
<dbReference type="InterPro" id="IPR051554">
    <property type="entry name" value="Acetyltransferase_Eis"/>
</dbReference>
<dbReference type="EMBL" id="BAABLK010000013">
    <property type="protein sequence ID" value="GAA5226174.1"/>
    <property type="molecule type" value="Genomic_DNA"/>
</dbReference>
<dbReference type="InterPro" id="IPR016181">
    <property type="entry name" value="Acyl_CoA_acyltransferase"/>
</dbReference>
<dbReference type="Gene3D" id="3.30.1050.10">
    <property type="entry name" value="SCP2 sterol-binding domain"/>
    <property type="match status" value="1"/>
</dbReference>
<gene>
    <name evidence="2" type="ORF">GCM10025778_07050</name>
</gene>
<sequence length="426" mass="45716">MIRLERFKPELLNGTVPSKIDEFLRAVSRGFHESVLDAQDLVLLARLGINDNSTFTAIYDDSAVVPSLHARAPVATYAGFGGTLNIGAGTLVPVHQITSVTVSPTHRRRGLLRLMITQDLAIARRSGFAFAALTASEATIYGRFGFGRATQRVRFSLKTEPAPAMRVETEGRIVAIEPSELKSLAPGIHAAAHQRTTGSIAVSEFEVGQAAGHWEDFDSLKPPSNLRAALHLDPEGTPDGFMSYTFSGWKASPPTMEIGQLCAASGAARRELIAYLGTHDLIEKVTGRGPLDDAFPSALQDARAYTIEAMGDHLWLRILDVPSALAARGYRCDGRIRLCVRDELGLAEGTWDLVVAHGVGTTSPAPSDAVPDASIHVRDLASLYLGGFSAAHLAEAGVLRIHAPDALARIEAMFATTVIPYCQAEF</sequence>
<dbReference type="Pfam" id="PF13530">
    <property type="entry name" value="SCP2_2"/>
    <property type="match status" value="1"/>
</dbReference>
<proteinExistence type="predicted"/>
<dbReference type="Pfam" id="PF17668">
    <property type="entry name" value="Acetyltransf_17"/>
    <property type="match status" value="1"/>
</dbReference>
<dbReference type="InterPro" id="IPR041380">
    <property type="entry name" value="Acetyltransf_17"/>
</dbReference>
<dbReference type="Pfam" id="PF13527">
    <property type="entry name" value="Acetyltransf_9"/>
    <property type="match status" value="1"/>
</dbReference>
<name>A0ABP9THE1_9MICC</name>